<comment type="caution">
    <text evidence="1">The sequence shown here is derived from an EMBL/GenBank/DDBJ whole genome shotgun (WGS) entry which is preliminary data.</text>
</comment>
<name>A0A202BXP1_9FLAO</name>
<proteinExistence type="predicted"/>
<evidence type="ECO:0000313" key="1">
    <source>
        <dbReference type="EMBL" id="OVE56254.1"/>
    </source>
</evidence>
<dbReference type="RefSeq" id="WP_087709712.1">
    <property type="nucleotide sequence ID" value="NZ_MVAG01000122.1"/>
</dbReference>
<reference evidence="2" key="1">
    <citation type="submission" date="2017-02" db="EMBL/GenBank/DDBJ databases">
        <authorList>
            <person name="Tetz G."/>
            <person name="Tetz V."/>
        </authorList>
    </citation>
    <scope>NUCLEOTIDE SEQUENCE [LARGE SCALE GENOMIC DNA]</scope>
    <source>
        <strain evidence="2">VT16-26</strain>
    </source>
</reference>
<dbReference type="AlphaFoldDB" id="A0A202BXP1"/>
<evidence type="ECO:0000313" key="2">
    <source>
        <dbReference type="Proteomes" id="UP000196355"/>
    </source>
</evidence>
<protein>
    <submittedName>
        <fullName evidence="1">Uncharacterized protein</fullName>
    </submittedName>
</protein>
<dbReference type="EMBL" id="MVAG01000122">
    <property type="protein sequence ID" value="OVE56254.1"/>
    <property type="molecule type" value="Genomic_DNA"/>
</dbReference>
<dbReference type="Proteomes" id="UP000196355">
    <property type="component" value="Unassembled WGS sequence"/>
</dbReference>
<sequence>MSYFDETLFLLKEGKEPKSFISDLNKKLNSIDLALQRSDYVVVVFNDCRNEEEKEPIWLDNSTTEEEVVDLICSWKGLGLLTYRHPDFRLEVDINYLTWDDKLLHGFVISFAGSDMIYKQNIQKKADI</sequence>
<organism evidence="1 2">
    <name type="scientific">Chryseobacterium mucoviscidosis</name>
    <dbReference type="NCBI Taxonomy" id="1945581"/>
    <lineage>
        <taxon>Bacteria</taxon>
        <taxon>Pseudomonadati</taxon>
        <taxon>Bacteroidota</taxon>
        <taxon>Flavobacteriia</taxon>
        <taxon>Flavobacteriales</taxon>
        <taxon>Weeksellaceae</taxon>
        <taxon>Chryseobacterium group</taxon>
        <taxon>Chryseobacterium</taxon>
    </lineage>
</organism>
<accession>A0A202BXP1</accession>
<keyword evidence="2" id="KW-1185">Reference proteome</keyword>
<gene>
    <name evidence="1" type="ORF">B0E34_11955</name>
</gene>